<feature type="non-terminal residue" evidence="1">
    <location>
        <position position="82"/>
    </location>
</feature>
<evidence type="ECO:0000313" key="1">
    <source>
        <dbReference type="EMBL" id="CAG8808798.1"/>
    </source>
</evidence>
<comment type="caution">
    <text evidence="1">The sequence shown here is derived from an EMBL/GenBank/DDBJ whole genome shotgun (WGS) entry which is preliminary data.</text>
</comment>
<keyword evidence="2" id="KW-1185">Reference proteome</keyword>
<reference evidence="1" key="1">
    <citation type="submission" date="2021-06" db="EMBL/GenBank/DDBJ databases">
        <authorList>
            <person name="Kallberg Y."/>
            <person name="Tangrot J."/>
            <person name="Rosling A."/>
        </authorList>
    </citation>
    <scope>NUCLEOTIDE SEQUENCE</scope>
    <source>
        <strain evidence="1">MA453B</strain>
    </source>
</reference>
<dbReference type="EMBL" id="CAJVPY010044231">
    <property type="protein sequence ID" value="CAG8808798.1"/>
    <property type="molecule type" value="Genomic_DNA"/>
</dbReference>
<dbReference type="Proteomes" id="UP000789405">
    <property type="component" value="Unassembled WGS sequence"/>
</dbReference>
<dbReference type="AlphaFoldDB" id="A0A9N9K515"/>
<protein>
    <submittedName>
        <fullName evidence="1">26857_t:CDS:1</fullName>
    </submittedName>
</protein>
<organism evidence="1 2">
    <name type="scientific">Dentiscutata erythropus</name>
    <dbReference type="NCBI Taxonomy" id="1348616"/>
    <lineage>
        <taxon>Eukaryota</taxon>
        <taxon>Fungi</taxon>
        <taxon>Fungi incertae sedis</taxon>
        <taxon>Mucoromycota</taxon>
        <taxon>Glomeromycotina</taxon>
        <taxon>Glomeromycetes</taxon>
        <taxon>Diversisporales</taxon>
        <taxon>Gigasporaceae</taxon>
        <taxon>Dentiscutata</taxon>
    </lineage>
</organism>
<accession>A0A9N9K515</accession>
<gene>
    <name evidence="1" type="ORF">DERYTH_LOCUS24963</name>
</gene>
<proteinExistence type="predicted"/>
<evidence type="ECO:0000313" key="2">
    <source>
        <dbReference type="Proteomes" id="UP000789405"/>
    </source>
</evidence>
<name>A0A9N9K515_9GLOM</name>
<sequence length="82" mass="9286">TMSLNIKLQTLPPRCKNFKPISIQPLPRTNVNIFIDSSACLSQSALLLIEIAIGPSCTKKKHCYVKDVLRDEFYAWDIYNAS</sequence>
<feature type="non-terminal residue" evidence="1">
    <location>
        <position position="1"/>
    </location>
</feature>